<dbReference type="EMBL" id="BART01019131">
    <property type="protein sequence ID" value="GAG82305.1"/>
    <property type="molecule type" value="Genomic_DNA"/>
</dbReference>
<sequence>MEWEIGKKEIHPRNDDAKPFHILDLFPSFRLDHESEESGKF</sequence>
<reference evidence="1" key="1">
    <citation type="journal article" date="2014" name="Front. Microbiol.">
        <title>High frequency of phylogenetically diverse reductive dehalogenase-homologous genes in deep subseafloor sedimentary metagenomes.</title>
        <authorList>
            <person name="Kawai M."/>
            <person name="Futagami T."/>
            <person name="Toyoda A."/>
            <person name="Takaki Y."/>
            <person name="Nishi S."/>
            <person name="Hori S."/>
            <person name="Arai W."/>
            <person name="Tsubouchi T."/>
            <person name="Morono Y."/>
            <person name="Uchiyama I."/>
            <person name="Ito T."/>
            <person name="Fujiyama A."/>
            <person name="Inagaki F."/>
            <person name="Takami H."/>
        </authorList>
    </citation>
    <scope>NUCLEOTIDE SEQUENCE</scope>
    <source>
        <strain evidence="1">Expedition CK06-06</strain>
    </source>
</reference>
<protein>
    <submittedName>
        <fullName evidence="1">Uncharacterized protein</fullName>
    </submittedName>
</protein>
<name>X1AI52_9ZZZZ</name>
<evidence type="ECO:0000313" key="1">
    <source>
        <dbReference type="EMBL" id="GAG82305.1"/>
    </source>
</evidence>
<gene>
    <name evidence="1" type="ORF">S01H4_35896</name>
</gene>
<feature type="non-terminal residue" evidence="1">
    <location>
        <position position="41"/>
    </location>
</feature>
<dbReference type="AlphaFoldDB" id="X1AI52"/>
<proteinExistence type="predicted"/>
<organism evidence="1">
    <name type="scientific">marine sediment metagenome</name>
    <dbReference type="NCBI Taxonomy" id="412755"/>
    <lineage>
        <taxon>unclassified sequences</taxon>
        <taxon>metagenomes</taxon>
        <taxon>ecological metagenomes</taxon>
    </lineage>
</organism>
<comment type="caution">
    <text evidence="1">The sequence shown here is derived from an EMBL/GenBank/DDBJ whole genome shotgun (WGS) entry which is preliminary data.</text>
</comment>
<accession>X1AI52</accession>